<sequence>MLESKWGNSRGGRGGRSDDDTLQNTGQNQPQRAEVKADNSGDVRQIVNAKRGAFVLPIQIAPKIAIALPAINAGLQLPILSSSGDVESEMESDSKH</sequence>
<evidence type="ECO:0000256" key="1">
    <source>
        <dbReference type="SAM" id="MobiDB-lite"/>
    </source>
</evidence>
<feature type="compositionally biased region" description="Polar residues" evidence="1">
    <location>
        <begin position="22"/>
        <end position="31"/>
    </location>
</feature>
<dbReference type="EMBL" id="JACWFH010000001">
    <property type="protein sequence ID" value="MBY0095367.1"/>
    <property type="molecule type" value="Genomic_DNA"/>
</dbReference>
<comment type="caution">
    <text evidence="2">The sequence shown here is derived from an EMBL/GenBank/DDBJ whole genome shotgun (WGS) entry which is preliminary data.</text>
</comment>
<evidence type="ECO:0000313" key="3">
    <source>
        <dbReference type="Proteomes" id="UP000769780"/>
    </source>
</evidence>
<gene>
    <name evidence="2" type="ORF">H0185_00835</name>
</gene>
<keyword evidence="3" id="KW-1185">Reference proteome</keyword>
<protein>
    <submittedName>
        <fullName evidence="2">Uncharacterized protein</fullName>
    </submittedName>
</protein>
<evidence type="ECO:0000313" key="2">
    <source>
        <dbReference type="EMBL" id="MBY0095367.1"/>
    </source>
</evidence>
<reference evidence="2 3" key="1">
    <citation type="submission" date="2020-07" db="EMBL/GenBank/DDBJ databases">
        <title>Fungal Genomes of the International Space Station.</title>
        <authorList>
            <person name="Seuylemezian A."/>
            <person name="Singh N.K."/>
            <person name="Wood J."/>
            <person name="Venkateswaran K."/>
        </authorList>
    </citation>
    <scope>NUCLEOTIDE SEQUENCE [LARGE SCALE GENOMIC DNA]</scope>
    <source>
        <strain evidence="2 3">PL-B2</strain>
    </source>
</reference>
<feature type="region of interest" description="Disordered" evidence="1">
    <location>
        <begin position="1"/>
        <end position="40"/>
    </location>
</feature>
<name>A0ABS7JZE4_9BACI</name>
<proteinExistence type="predicted"/>
<dbReference type="RefSeq" id="WP_221870257.1">
    <property type="nucleotide sequence ID" value="NZ_JACWFH010000001.1"/>
</dbReference>
<accession>A0ABS7JZE4</accession>
<organism evidence="2 3">
    <name type="scientific">Mesobacillus maritimus</name>
    <dbReference type="NCBI Taxonomy" id="1643336"/>
    <lineage>
        <taxon>Bacteria</taxon>
        <taxon>Bacillati</taxon>
        <taxon>Bacillota</taxon>
        <taxon>Bacilli</taxon>
        <taxon>Bacillales</taxon>
        <taxon>Bacillaceae</taxon>
        <taxon>Mesobacillus</taxon>
    </lineage>
</organism>
<dbReference type="Proteomes" id="UP000769780">
    <property type="component" value="Unassembled WGS sequence"/>
</dbReference>